<feature type="compositionally biased region" description="Basic and acidic residues" evidence="1">
    <location>
        <begin position="48"/>
        <end position="75"/>
    </location>
</feature>
<name>A0AAJ8BUW8_ASPNG</name>
<sequence length="231" mass="25618">MVAGMISNGRRRQIKITRLITTLKQGCKSLLHRGDRGWTPAPVSIKANGDELRGRPFDPGKHSPPETEKGHAADGLEIDRARLRWTEPAQAAEDPWAKLRTSWQEESDSGASFPLGRKFLELSFVNLPREPIVGAAGCRSSELPLRSGVNFFMTLYALTAHTREKQKVDKQRFYAQSHIGLFVVSVASRRQMIHGDAAVICTASTHALVWVMYPMSSDPRVIRGPCDCLGV</sequence>
<dbReference type="KEGG" id="ang:An08g06970"/>
<protein>
    <submittedName>
        <fullName evidence="2">Uncharacterized protein</fullName>
    </submittedName>
</protein>
<evidence type="ECO:0000313" key="2">
    <source>
        <dbReference type="RefSeq" id="XP_059604133.1"/>
    </source>
</evidence>
<dbReference type="VEuPathDB" id="FungiDB:An08g06970"/>
<feature type="region of interest" description="Disordered" evidence="1">
    <location>
        <begin position="41"/>
        <end position="75"/>
    </location>
</feature>
<dbReference type="GeneID" id="84591729"/>
<reference evidence="2" key="2">
    <citation type="submission" date="2025-08" db="UniProtKB">
        <authorList>
            <consortium name="RefSeq"/>
        </authorList>
    </citation>
    <scope>IDENTIFICATION</scope>
</reference>
<proteinExistence type="predicted"/>
<gene>
    <name evidence="2" type="ORF">An08g06970</name>
</gene>
<evidence type="ECO:0000256" key="1">
    <source>
        <dbReference type="SAM" id="MobiDB-lite"/>
    </source>
</evidence>
<reference evidence="2" key="1">
    <citation type="submission" date="2025-02" db="EMBL/GenBank/DDBJ databases">
        <authorList>
            <consortium name="NCBI Genome Project"/>
        </authorList>
    </citation>
    <scope>NUCLEOTIDE SEQUENCE</scope>
</reference>
<organism evidence="2">
    <name type="scientific">Aspergillus niger</name>
    <dbReference type="NCBI Taxonomy" id="5061"/>
    <lineage>
        <taxon>Eukaryota</taxon>
        <taxon>Fungi</taxon>
        <taxon>Dikarya</taxon>
        <taxon>Ascomycota</taxon>
        <taxon>Pezizomycotina</taxon>
        <taxon>Eurotiomycetes</taxon>
        <taxon>Eurotiomycetidae</taxon>
        <taxon>Eurotiales</taxon>
        <taxon>Aspergillaceae</taxon>
        <taxon>Aspergillus</taxon>
        <taxon>Aspergillus subgen. Circumdati</taxon>
    </lineage>
</organism>
<accession>A0AAJ8BUW8</accession>
<dbReference type="AlphaFoldDB" id="A0AAJ8BUW8"/>
<dbReference type="RefSeq" id="XP_059604133.1">
    <property type="nucleotide sequence ID" value="XM_059749163.1"/>
</dbReference>